<evidence type="ECO:0000256" key="6">
    <source>
        <dbReference type="ARBA" id="ARBA00022747"/>
    </source>
</evidence>
<dbReference type="InterPro" id="IPR022749">
    <property type="entry name" value="D12N6_MeTrfase_N"/>
</dbReference>
<evidence type="ECO:0000256" key="5">
    <source>
        <dbReference type="ARBA" id="ARBA00022691"/>
    </source>
</evidence>
<dbReference type="Proteomes" id="UP000053405">
    <property type="component" value="Unassembled WGS sequence"/>
</dbReference>
<dbReference type="GO" id="GO:0009307">
    <property type="term" value="P:DNA restriction-modification system"/>
    <property type="evidence" value="ECO:0007669"/>
    <property type="project" value="UniProtKB-KW"/>
</dbReference>
<dbReference type="SUPFAM" id="SSF53335">
    <property type="entry name" value="S-adenosyl-L-methionine-dependent methyltransferases"/>
    <property type="match status" value="1"/>
</dbReference>
<evidence type="ECO:0000259" key="9">
    <source>
        <dbReference type="Pfam" id="PF12161"/>
    </source>
</evidence>
<comment type="similarity">
    <text evidence="1">Belongs to the N(4)/N(6)-methyltransferase family.</text>
</comment>
<organism evidence="10 11">
    <name type="scientific">Gordonia hirsuta DSM 44140 = NBRC 16056</name>
    <dbReference type="NCBI Taxonomy" id="1121927"/>
    <lineage>
        <taxon>Bacteria</taxon>
        <taxon>Bacillati</taxon>
        <taxon>Actinomycetota</taxon>
        <taxon>Actinomycetes</taxon>
        <taxon>Mycobacteriales</taxon>
        <taxon>Gordoniaceae</taxon>
        <taxon>Gordonia</taxon>
    </lineage>
</organism>
<dbReference type="GO" id="GO:0032259">
    <property type="term" value="P:methylation"/>
    <property type="evidence" value="ECO:0007669"/>
    <property type="project" value="UniProtKB-KW"/>
</dbReference>
<keyword evidence="6" id="KW-0680">Restriction system</keyword>
<dbReference type="STRING" id="1121927.GOHSU_26_00210"/>
<comment type="catalytic activity">
    <reaction evidence="7">
        <text>a 2'-deoxyadenosine in DNA + S-adenosyl-L-methionine = an N(6)-methyl-2'-deoxyadenosine in DNA + S-adenosyl-L-homocysteine + H(+)</text>
        <dbReference type="Rhea" id="RHEA:15197"/>
        <dbReference type="Rhea" id="RHEA-COMP:12418"/>
        <dbReference type="Rhea" id="RHEA-COMP:12419"/>
        <dbReference type="ChEBI" id="CHEBI:15378"/>
        <dbReference type="ChEBI" id="CHEBI:57856"/>
        <dbReference type="ChEBI" id="CHEBI:59789"/>
        <dbReference type="ChEBI" id="CHEBI:90615"/>
        <dbReference type="ChEBI" id="CHEBI:90616"/>
        <dbReference type="EC" id="2.1.1.72"/>
    </reaction>
</comment>
<dbReference type="RefSeq" id="WP_005940846.1">
    <property type="nucleotide sequence ID" value="NZ_ATVK01000052.1"/>
</dbReference>
<dbReference type="InterPro" id="IPR029063">
    <property type="entry name" value="SAM-dependent_MTases_sf"/>
</dbReference>
<keyword evidence="11" id="KW-1185">Reference proteome</keyword>
<comment type="caution">
    <text evidence="10">The sequence shown here is derived from an EMBL/GenBank/DDBJ whole genome shotgun (WGS) entry which is preliminary data.</text>
</comment>
<keyword evidence="5" id="KW-0949">S-adenosyl-L-methionine</keyword>
<name>L7LAB1_9ACTN</name>
<evidence type="ECO:0000256" key="7">
    <source>
        <dbReference type="ARBA" id="ARBA00047942"/>
    </source>
</evidence>
<dbReference type="Gene3D" id="1.20.1260.30">
    <property type="match status" value="1"/>
</dbReference>
<dbReference type="eggNOG" id="COG0286">
    <property type="taxonomic scope" value="Bacteria"/>
</dbReference>
<dbReference type="PANTHER" id="PTHR42933">
    <property type="entry name" value="SLR6095 PROTEIN"/>
    <property type="match status" value="1"/>
</dbReference>
<feature type="region of interest" description="Disordered" evidence="8">
    <location>
        <begin position="75"/>
        <end position="112"/>
    </location>
</feature>
<evidence type="ECO:0000256" key="4">
    <source>
        <dbReference type="ARBA" id="ARBA00022679"/>
    </source>
</evidence>
<evidence type="ECO:0000313" key="11">
    <source>
        <dbReference type="Proteomes" id="UP000053405"/>
    </source>
</evidence>
<evidence type="ECO:0000256" key="1">
    <source>
        <dbReference type="ARBA" id="ARBA00006594"/>
    </source>
</evidence>
<accession>L7LAB1</accession>
<dbReference type="InterPro" id="IPR038333">
    <property type="entry name" value="T1MK-like_N_sf"/>
</dbReference>
<reference evidence="10 11" key="1">
    <citation type="submission" date="2012-12" db="EMBL/GenBank/DDBJ databases">
        <title>Whole genome shotgun sequence of Gordonia hirsuta NBRC 16056.</title>
        <authorList>
            <person name="Isaki-Nakamura S."/>
            <person name="Hosoyama A."/>
            <person name="Tsuchikane K."/>
            <person name="Katsumata H."/>
            <person name="Baba S."/>
            <person name="Yamazaki S."/>
            <person name="Fujita N."/>
        </authorList>
    </citation>
    <scope>NUCLEOTIDE SEQUENCE [LARGE SCALE GENOMIC DNA]</scope>
    <source>
        <strain evidence="10 11">NBRC 16056</strain>
    </source>
</reference>
<feature type="compositionally biased region" description="Basic residues" evidence="8">
    <location>
        <begin position="79"/>
        <end position="91"/>
    </location>
</feature>
<evidence type="ECO:0000256" key="3">
    <source>
        <dbReference type="ARBA" id="ARBA00022603"/>
    </source>
</evidence>
<evidence type="ECO:0000313" key="10">
    <source>
        <dbReference type="EMBL" id="GAC57864.1"/>
    </source>
</evidence>
<protein>
    <recommendedName>
        <fullName evidence="2">site-specific DNA-methyltransferase (adenine-specific)</fullName>
        <ecNumber evidence="2">2.1.1.72</ecNumber>
    </recommendedName>
</protein>
<dbReference type="GO" id="GO:0009007">
    <property type="term" value="F:site-specific DNA-methyltransferase (adenine-specific) activity"/>
    <property type="evidence" value="ECO:0007669"/>
    <property type="project" value="UniProtKB-EC"/>
</dbReference>
<dbReference type="PANTHER" id="PTHR42933:SF3">
    <property type="entry name" value="TYPE I RESTRICTION ENZYME MJAVIII METHYLASE SUBUNIT"/>
    <property type="match status" value="1"/>
</dbReference>
<keyword evidence="3" id="KW-0489">Methyltransferase</keyword>
<evidence type="ECO:0000256" key="8">
    <source>
        <dbReference type="SAM" id="MobiDB-lite"/>
    </source>
</evidence>
<dbReference type="AlphaFoldDB" id="L7LAB1"/>
<evidence type="ECO:0000256" key="2">
    <source>
        <dbReference type="ARBA" id="ARBA00011900"/>
    </source>
</evidence>
<dbReference type="Pfam" id="PF12161">
    <property type="entry name" value="HsdM_N"/>
    <property type="match status" value="1"/>
</dbReference>
<dbReference type="EMBL" id="BANT01000026">
    <property type="protein sequence ID" value="GAC57864.1"/>
    <property type="molecule type" value="Genomic_DNA"/>
</dbReference>
<dbReference type="EC" id="2.1.1.72" evidence="2"/>
<proteinExistence type="inferred from homology"/>
<feature type="domain" description="N6 adenine-specific DNA methyltransferase N-terminal" evidence="9">
    <location>
        <begin position="10"/>
        <end position="55"/>
    </location>
</feature>
<sequence length="112" mass="12312">MALKKSDLYSSLWASCDQLRGGMDASQYKDYILTLLFVKYVSDKAKTDPDSLIEVPEGGSFDDMLAAKGDKEIGDRFNKTGRRRPGARHARRQTDVRPAKAGAASFAGTYST</sequence>
<keyword evidence="4" id="KW-0808">Transferase</keyword>
<gene>
    <name evidence="10" type="ORF">GOHSU_26_00210</name>
</gene>
<dbReference type="InterPro" id="IPR051537">
    <property type="entry name" value="DNA_Adenine_Mtase"/>
</dbReference>